<evidence type="ECO:0000313" key="2">
    <source>
        <dbReference type="EMBL" id="KAK9083647.1"/>
    </source>
</evidence>
<sequence>MERLNISFVSNTFFGPLPSHPTAAPTLAPVPPPSSLRPPPIPTSTPVAPLSAPPLTSTHDLGDENESSHLDELDDL</sequence>
<dbReference type="Proteomes" id="UP001419268">
    <property type="component" value="Unassembled WGS sequence"/>
</dbReference>
<feature type="region of interest" description="Disordered" evidence="1">
    <location>
        <begin position="15"/>
        <end position="76"/>
    </location>
</feature>
<comment type="caution">
    <text evidence="2">The sequence shown here is derived from an EMBL/GenBank/DDBJ whole genome shotgun (WGS) entry which is preliminary data.</text>
</comment>
<protein>
    <submittedName>
        <fullName evidence="2">Uncharacterized protein</fullName>
    </submittedName>
</protein>
<feature type="compositionally biased region" description="Pro residues" evidence="1">
    <location>
        <begin position="28"/>
        <end position="43"/>
    </location>
</feature>
<dbReference type="EMBL" id="JBBNAG010000013">
    <property type="protein sequence ID" value="KAK9083647.1"/>
    <property type="molecule type" value="Genomic_DNA"/>
</dbReference>
<name>A0AAP0E2J8_9MAGN</name>
<keyword evidence="3" id="KW-1185">Reference proteome</keyword>
<feature type="compositionally biased region" description="Basic and acidic residues" evidence="1">
    <location>
        <begin position="60"/>
        <end position="76"/>
    </location>
</feature>
<evidence type="ECO:0000313" key="3">
    <source>
        <dbReference type="Proteomes" id="UP001419268"/>
    </source>
</evidence>
<organism evidence="2 3">
    <name type="scientific">Stephania cephalantha</name>
    <dbReference type="NCBI Taxonomy" id="152367"/>
    <lineage>
        <taxon>Eukaryota</taxon>
        <taxon>Viridiplantae</taxon>
        <taxon>Streptophyta</taxon>
        <taxon>Embryophyta</taxon>
        <taxon>Tracheophyta</taxon>
        <taxon>Spermatophyta</taxon>
        <taxon>Magnoliopsida</taxon>
        <taxon>Ranunculales</taxon>
        <taxon>Menispermaceae</taxon>
        <taxon>Menispermoideae</taxon>
        <taxon>Cissampelideae</taxon>
        <taxon>Stephania</taxon>
    </lineage>
</organism>
<gene>
    <name evidence="2" type="ORF">Scep_030118</name>
</gene>
<dbReference type="AlphaFoldDB" id="A0AAP0E2J8"/>
<proteinExistence type="predicted"/>
<accession>A0AAP0E2J8</accession>
<reference evidence="2 3" key="1">
    <citation type="submission" date="2024-01" db="EMBL/GenBank/DDBJ databases">
        <title>Genome assemblies of Stephania.</title>
        <authorList>
            <person name="Yang L."/>
        </authorList>
    </citation>
    <scope>NUCLEOTIDE SEQUENCE [LARGE SCALE GENOMIC DNA]</scope>
    <source>
        <strain evidence="2">JXDWG</strain>
        <tissue evidence="2">Leaf</tissue>
    </source>
</reference>
<evidence type="ECO:0000256" key="1">
    <source>
        <dbReference type="SAM" id="MobiDB-lite"/>
    </source>
</evidence>